<feature type="compositionally biased region" description="Pro residues" evidence="4">
    <location>
        <begin position="834"/>
        <end position="859"/>
    </location>
</feature>
<feature type="compositionally biased region" description="Pro residues" evidence="4">
    <location>
        <begin position="974"/>
        <end position="995"/>
    </location>
</feature>
<feature type="DNA-binding region" description="Fork-head" evidence="3">
    <location>
        <begin position="703"/>
        <end position="791"/>
    </location>
</feature>
<protein>
    <recommendedName>
        <fullName evidence="9">Forkhead domain protein</fullName>
    </recommendedName>
</protein>
<dbReference type="OrthoDB" id="5402974at2759"/>
<organism evidence="7 8">
    <name type="scientific">Aspergillus ruber (strain CBS 135680)</name>
    <dbReference type="NCBI Taxonomy" id="1388766"/>
    <lineage>
        <taxon>Eukaryota</taxon>
        <taxon>Fungi</taxon>
        <taxon>Dikarya</taxon>
        <taxon>Ascomycota</taxon>
        <taxon>Pezizomycotina</taxon>
        <taxon>Eurotiomycetes</taxon>
        <taxon>Eurotiomycetidae</taxon>
        <taxon>Eurotiales</taxon>
        <taxon>Aspergillaceae</taxon>
        <taxon>Aspergillus</taxon>
        <taxon>Aspergillus subgen. Aspergillus</taxon>
    </lineage>
</organism>
<keyword evidence="1 3" id="KW-0238">DNA-binding</keyword>
<dbReference type="STRING" id="1388766.A0A017SNN1"/>
<feature type="compositionally biased region" description="Low complexity" evidence="4">
    <location>
        <begin position="598"/>
        <end position="614"/>
    </location>
</feature>
<sequence length="1081" mass="116348">MAGIKAEPDDETMNGSEGHQSDLRRQSAASALLAQLLGNQSTEQPSSADPFTPNAPGDSHNSAHPTGGDAQMPDYPPLPSTEDFGRGHHSAPAEQASGHDQFSVPADLSQQDEHNANAEQQGPFTTNPDDAEANTFLQPPPKTSDPSAIESLTDPLLMAKTNLDQGDYFNGPFDIAADPKTPFGDLEHNEMLTAAYLSQNADLSALGLSGDPLHQDGTGSVAGSEPRIQAFAKLEFDDGHFYCNTYSFILGRDVRAARAAHQREFQVKQAVRNSRPKSSSGGNASHTPIRVKPEGSGILGSVVSDRGGIMGFDPEVPSRRPMSRRSSNSSLGESGPPLLATPAQLQSTDYNALAMQSLNEESNDAKPVDALALLPSPDSCPTIPIHPPATVDGSAAGHRGISRKHVKIAYNFDKSLFEMEVMGRNGAFIGADWLSPSQIRPLHSGDYIQIGGVRIRFLLPDVPIGETGAERMEEPYMEDDENAVAFDVEDINADGTENHGSDASKKDASKAARLVLKTKDTDPSQQIQSSIEGDSSQQPARRRGPGRPPKDGIMSKRERAELAREQKLAAKREANGGVTPPPQNKPKAGKTPAGPRDSISAASGQGAVSASVPAVPIPSAPVTGGAESPGSKPEKRKYTKRKKADGTLMDTPLPSTEGGNQFSVEQRPEEFIKVPPLKKRKPSRSPSPNYPPESAYTPEDLSKPPYNYAVLIFDALTDAGTPMTLKQIYRALKLKYPYFRFKCETEGWTSSVRHNLNGNSHLFMHAERDGKGWSWQLRPGASVEKEKKRRPSPPPPSSHTPVPPTQPYMAPPGYTSAANGQANMVNQQFQFPPSMAPSPPYPPPAPPQPPQPPQAPAPAPARNSAPTPAPFSIPSPIRNSLPRAFAQTVPTTYTSPYAFDPPPQLAQFQQSHQQSQPLHIPPPPQQQKQSPQQPPQQPQYQQAPQPHPQPAYPPPQNPAPMPMMNHQPQGFAPNPGPPPMPPPPPPPQQQPPPFNAGPAEPNTGPLEEDMSFKERAGKAIDDFEAVLMEDYDDKNYIREVLRSARARVLGDAAESSFPGGEPKDEAVIYDALRNLVGSLEG</sequence>
<dbReference type="Pfam" id="PF00250">
    <property type="entry name" value="Forkhead"/>
    <property type="match status" value="1"/>
</dbReference>
<feature type="domain" description="Fork-head" evidence="6">
    <location>
        <begin position="703"/>
        <end position="791"/>
    </location>
</feature>
<dbReference type="SMART" id="SM00339">
    <property type="entry name" value="FH"/>
    <property type="match status" value="1"/>
</dbReference>
<feature type="region of interest" description="Disordered" evidence="4">
    <location>
        <begin position="1"/>
        <end position="149"/>
    </location>
</feature>
<evidence type="ECO:0000259" key="6">
    <source>
        <dbReference type="PROSITE" id="PS50039"/>
    </source>
</evidence>
<feature type="compositionally biased region" description="Low complexity" evidence="4">
    <location>
        <begin position="324"/>
        <end position="338"/>
    </location>
</feature>
<feature type="region of interest" description="Disordered" evidence="4">
    <location>
        <begin position="309"/>
        <end position="340"/>
    </location>
</feature>
<evidence type="ECO:0008006" key="9">
    <source>
        <dbReference type="Google" id="ProtNLM"/>
    </source>
</evidence>
<proteinExistence type="predicted"/>
<dbReference type="RefSeq" id="XP_040641927.1">
    <property type="nucleotide sequence ID" value="XM_040783827.1"/>
</dbReference>
<dbReference type="PRINTS" id="PR00053">
    <property type="entry name" value="FORKHEAD"/>
</dbReference>
<feature type="compositionally biased region" description="Polar residues" evidence="4">
    <location>
        <begin position="276"/>
        <end position="286"/>
    </location>
</feature>
<dbReference type="GO" id="GO:0043565">
    <property type="term" value="F:sequence-specific DNA binding"/>
    <property type="evidence" value="ECO:0007669"/>
    <property type="project" value="InterPro"/>
</dbReference>
<feature type="compositionally biased region" description="Polar residues" evidence="4">
    <location>
        <begin position="523"/>
        <end position="538"/>
    </location>
</feature>
<dbReference type="EMBL" id="KK088414">
    <property type="protein sequence ID" value="EYE98239.1"/>
    <property type="molecule type" value="Genomic_DNA"/>
</dbReference>
<feature type="compositionally biased region" description="Low complexity" evidence="4">
    <location>
        <begin position="905"/>
        <end position="918"/>
    </location>
</feature>
<evidence type="ECO:0000256" key="1">
    <source>
        <dbReference type="ARBA" id="ARBA00023125"/>
    </source>
</evidence>
<comment type="subcellular location">
    <subcellularLocation>
        <location evidence="3">Nucleus</location>
    </subcellularLocation>
</comment>
<dbReference type="InterPro" id="IPR008984">
    <property type="entry name" value="SMAD_FHA_dom_sf"/>
</dbReference>
<evidence type="ECO:0000256" key="3">
    <source>
        <dbReference type="PROSITE-ProRule" id="PRU00089"/>
    </source>
</evidence>
<dbReference type="GeneID" id="63698951"/>
<dbReference type="Gene3D" id="1.10.10.10">
    <property type="entry name" value="Winged helix-like DNA-binding domain superfamily/Winged helix DNA-binding domain"/>
    <property type="match status" value="1"/>
</dbReference>
<dbReference type="Proteomes" id="UP000019804">
    <property type="component" value="Unassembled WGS sequence"/>
</dbReference>
<dbReference type="AlphaFoldDB" id="A0A017SNN1"/>
<dbReference type="InterPro" id="IPR001766">
    <property type="entry name" value="Fork_head_dom"/>
</dbReference>
<evidence type="ECO:0000313" key="7">
    <source>
        <dbReference type="EMBL" id="EYE98239.1"/>
    </source>
</evidence>
<accession>A0A017SNN1</accession>
<feature type="compositionally biased region" description="Pro residues" evidence="4">
    <location>
        <begin position="945"/>
        <end position="961"/>
    </location>
</feature>
<dbReference type="InterPro" id="IPR000253">
    <property type="entry name" value="FHA_dom"/>
</dbReference>
<dbReference type="Gene3D" id="2.60.200.20">
    <property type="match status" value="1"/>
</dbReference>
<dbReference type="GO" id="GO:0005634">
    <property type="term" value="C:nucleus"/>
    <property type="evidence" value="ECO:0007669"/>
    <property type="project" value="UniProtKB-SubCell"/>
</dbReference>
<feature type="domain" description="FHA" evidence="5">
    <location>
        <begin position="383"/>
        <end position="434"/>
    </location>
</feature>
<reference evidence="8" key="1">
    <citation type="journal article" date="2014" name="Nat. Commun.">
        <title>Genomic adaptations of the halophilic Dead Sea filamentous fungus Eurotium rubrum.</title>
        <authorList>
            <person name="Kis-Papo T."/>
            <person name="Weig A.R."/>
            <person name="Riley R."/>
            <person name="Persoh D."/>
            <person name="Salamov A."/>
            <person name="Sun H."/>
            <person name="Lipzen A."/>
            <person name="Wasser S.P."/>
            <person name="Rambold G."/>
            <person name="Grigoriev I.V."/>
            <person name="Nevo E."/>
        </authorList>
    </citation>
    <scope>NUCLEOTIDE SEQUENCE [LARGE SCALE GENOMIC DNA]</scope>
    <source>
        <strain evidence="8">CBS 135680</strain>
    </source>
</reference>
<dbReference type="GO" id="GO:0060962">
    <property type="term" value="P:regulation of ribosomal protein gene transcription by RNA polymerase II"/>
    <property type="evidence" value="ECO:0007669"/>
    <property type="project" value="InterPro"/>
</dbReference>
<evidence type="ECO:0000256" key="2">
    <source>
        <dbReference type="ARBA" id="ARBA00023242"/>
    </source>
</evidence>
<feature type="compositionally biased region" description="Polar residues" evidence="4">
    <location>
        <begin position="38"/>
        <end position="49"/>
    </location>
</feature>
<dbReference type="SUPFAM" id="SSF49879">
    <property type="entry name" value="SMAD/FHA domain"/>
    <property type="match status" value="1"/>
</dbReference>
<dbReference type="PANTHER" id="PTHR21712:SF29">
    <property type="entry name" value="PRE-RRNA-PROCESSING PROTEIN FHL1"/>
    <property type="match status" value="1"/>
</dbReference>
<feature type="compositionally biased region" description="Basic residues" evidence="4">
    <location>
        <begin position="634"/>
        <end position="643"/>
    </location>
</feature>
<dbReference type="InterPro" id="IPR045178">
    <property type="entry name" value="Fhl1/FHA1"/>
</dbReference>
<keyword evidence="2 3" id="KW-0539">Nucleus</keyword>
<dbReference type="PROSITE" id="PS50039">
    <property type="entry name" value="FORK_HEAD_3"/>
    <property type="match status" value="1"/>
</dbReference>
<dbReference type="SUPFAM" id="SSF46785">
    <property type="entry name" value="Winged helix' DNA-binding domain"/>
    <property type="match status" value="1"/>
</dbReference>
<dbReference type="HOGENOM" id="CLU_008570_0_0_1"/>
<gene>
    <name evidence="7" type="ORF">EURHEDRAFT_449650</name>
</gene>
<feature type="compositionally biased region" description="Low complexity" evidence="4">
    <location>
        <begin position="962"/>
        <end position="973"/>
    </location>
</feature>
<evidence type="ECO:0000313" key="8">
    <source>
        <dbReference type="Proteomes" id="UP000019804"/>
    </source>
</evidence>
<feature type="compositionally biased region" description="Polar residues" evidence="4">
    <location>
        <begin position="117"/>
        <end position="128"/>
    </location>
</feature>
<feature type="compositionally biased region" description="Basic and acidic residues" evidence="4">
    <location>
        <begin position="548"/>
        <end position="574"/>
    </location>
</feature>
<feature type="region of interest" description="Disordered" evidence="4">
    <location>
        <begin position="518"/>
        <end position="699"/>
    </location>
</feature>
<dbReference type="InterPro" id="IPR036388">
    <property type="entry name" value="WH-like_DNA-bd_sf"/>
</dbReference>
<dbReference type="GO" id="GO:0003700">
    <property type="term" value="F:DNA-binding transcription factor activity"/>
    <property type="evidence" value="ECO:0007669"/>
    <property type="project" value="InterPro"/>
</dbReference>
<feature type="compositionally biased region" description="Polar residues" evidence="4">
    <location>
        <begin position="653"/>
        <end position="664"/>
    </location>
</feature>
<feature type="compositionally biased region" description="Low complexity" evidence="4">
    <location>
        <begin position="26"/>
        <end position="37"/>
    </location>
</feature>
<name>A0A017SNN1_ASPRC</name>
<feature type="compositionally biased region" description="Pro residues" evidence="4">
    <location>
        <begin position="792"/>
        <end position="810"/>
    </location>
</feature>
<evidence type="ECO:0000256" key="4">
    <source>
        <dbReference type="SAM" id="MobiDB-lite"/>
    </source>
</evidence>
<evidence type="ECO:0000259" key="5">
    <source>
        <dbReference type="PROSITE" id="PS50006"/>
    </source>
</evidence>
<feature type="region of interest" description="Disordered" evidence="4">
    <location>
        <begin position="781"/>
        <end position="1015"/>
    </location>
</feature>
<dbReference type="PROSITE" id="PS50006">
    <property type="entry name" value="FHA_DOMAIN"/>
    <property type="match status" value="1"/>
</dbReference>
<feature type="compositionally biased region" description="Polar residues" evidence="4">
    <location>
        <begin position="816"/>
        <end position="831"/>
    </location>
</feature>
<keyword evidence="8" id="KW-1185">Reference proteome</keyword>
<feature type="region of interest" description="Disordered" evidence="4">
    <location>
        <begin position="264"/>
        <end position="297"/>
    </location>
</feature>
<dbReference type="InterPro" id="IPR036390">
    <property type="entry name" value="WH_DNA-bd_sf"/>
</dbReference>
<dbReference type="PANTHER" id="PTHR21712">
    <property type="entry name" value="PRE-RRNA-PROCESSING PROTEIN FHL1"/>
    <property type="match status" value="1"/>
</dbReference>